<dbReference type="InterPro" id="IPR036047">
    <property type="entry name" value="F-box-like_dom_sf"/>
</dbReference>
<sequence length="262" mass="29920">MADNTKSTNHSNNKNVKSLANSSTVLISDNVISLNVEDQYDLRWPTSQERDFTQIITEDTATKSNINNCDADGRQEKELKQCPEMKKMQQKKSCNSEENKICCNNHSNKSSSFLGHKPKMKHRKLTSLESVAPADSNGLQKINHWNVFSDEIILGIFSFLAKKNLCVCAKVCKKWRSLACDKSLWQSLDLTGLTLREDVLQHLFMRGVVVMRLAWLEVLSLQKSEKYSENSTEWDQHEPYDVQYLDASSSSIKENVLLRLLS</sequence>
<dbReference type="Gene3D" id="3.80.10.10">
    <property type="entry name" value="Ribonuclease Inhibitor"/>
    <property type="match status" value="1"/>
</dbReference>
<dbReference type="SMART" id="SM00256">
    <property type="entry name" value="FBOX"/>
    <property type="match status" value="1"/>
</dbReference>
<dbReference type="AlphaFoldDB" id="A0A7D9IFP5"/>
<dbReference type="InterPro" id="IPR032675">
    <property type="entry name" value="LRR_dom_sf"/>
</dbReference>
<keyword evidence="2" id="KW-1185">Reference proteome</keyword>
<keyword evidence="1" id="KW-0808">Transferase</keyword>
<keyword evidence="1" id="KW-0418">Kinase</keyword>
<name>A0A7D9IFP5_PARCT</name>
<evidence type="ECO:0000313" key="2">
    <source>
        <dbReference type="Proteomes" id="UP001152795"/>
    </source>
</evidence>
<dbReference type="OrthoDB" id="2095648at2759"/>
<gene>
    <name evidence="1" type="ORF">PACLA_8A005064</name>
</gene>
<reference evidence="1" key="1">
    <citation type="submission" date="2020-04" db="EMBL/GenBank/DDBJ databases">
        <authorList>
            <person name="Alioto T."/>
            <person name="Alioto T."/>
            <person name="Gomez Garrido J."/>
        </authorList>
    </citation>
    <scope>NUCLEOTIDE SEQUENCE</scope>
    <source>
        <strain evidence="1">A484AB</strain>
    </source>
</reference>
<comment type="caution">
    <text evidence="1">The sequence shown here is derived from an EMBL/GenBank/DDBJ whole genome shotgun (WGS) entry which is preliminary data.</text>
</comment>
<dbReference type="Pfam" id="PF12937">
    <property type="entry name" value="F-box-like"/>
    <property type="match status" value="1"/>
</dbReference>
<dbReference type="InterPro" id="IPR001810">
    <property type="entry name" value="F-box_dom"/>
</dbReference>
<evidence type="ECO:0000313" key="1">
    <source>
        <dbReference type="EMBL" id="CAB4004718.1"/>
    </source>
</evidence>
<dbReference type="GO" id="GO:0016301">
    <property type="term" value="F:kinase activity"/>
    <property type="evidence" value="ECO:0007669"/>
    <property type="project" value="UniProtKB-KW"/>
</dbReference>
<proteinExistence type="predicted"/>
<dbReference type="SUPFAM" id="SSF81383">
    <property type="entry name" value="F-box domain"/>
    <property type="match status" value="1"/>
</dbReference>
<accession>A0A7D9IFP5</accession>
<dbReference type="PROSITE" id="PS50181">
    <property type="entry name" value="FBOX"/>
    <property type="match status" value="1"/>
</dbReference>
<protein>
    <submittedName>
        <fullName evidence="1">S-phase kinase-associated 2 isoform X2</fullName>
    </submittedName>
</protein>
<organism evidence="1 2">
    <name type="scientific">Paramuricea clavata</name>
    <name type="common">Red gorgonian</name>
    <name type="synonym">Violescent sea-whip</name>
    <dbReference type="NCBI Taxonomy" id="317549"/>
    <lineage>
        <taxon>Eukaryota</taxon>
        <taxon>Metazoa</taxon>
        <taxon>Cnidaria</taxon>
        <taxon>Anthozoa</taxon>
        <taxon>Octocorallia</taxon>
        <taxon>Malacalcyonacea</taxon>
        <taxon>Plexauridae</taxon>
        <taxon>Paramuricea</taxon>
    </lineage>
</organism>
<feature type="non-terminal residue" evidence="1">
    <location>
        <position position="1"/>
    </location>
</feature>
<dbReference type="EMBL" id="CACRXK020004981">
    <property type="protein sequence ID" value="CAB4004718.1"/>
    <property type="molecule type" value="Genomic_DNA"/>
</dbReference>
<dbReference type="Proteomes" id="UP001152795">
    <property type="component" value="Unassembled WGS sequence"/>
</dbReference>